<proteinExistence type="predicted"/>
<dbReference type="PANTHER" id="PTHR24261">
    <property type="entry name" value="PLASMINOGEN-RELATED"/>
    <property type="match status" value="1"/>
</dbReference>
<reference evidence="5" key="1">
    <citation type="submission" date="2023-09" db="UniProtKB">
        <authorList>
            <consortium name="Ensembl"/>
        </authorList>
    </citation>
    <scope>IDENTIFICATION</scope>
</reference>
<keyword evidence="2 3" id="KW-1015">Disulfide bond</keyword>
<dbReference type="STRING" id="303518.ENSPNYP00000011677"/>
<dbReference type="InterPro" id="IPR018056">
    <property type="entry name" value="Kringle_CS"/>
</dbReference>
<dbReference type="PROSITE" id="PS50070">
    <property type="entry name" value="KRINGLE_2"/>
    <property type="match status" value="1"/>
</dbReference>
<dbReference type="GeneTree" id="ENSGT00940000155208"/>
<dbReference type="GO" id="GO:0005102">
    <property type="term" value="F:signaling receptor binding"/>
    <property type="evidence" value="ECO:0007669"/>
    <property type="project" value="TreeGrafter"/>
</dbReference>
<evidence type="ECO:0000256" key="1">
    <source>
        <dbReference type="ARBA" id="ARBA00022572"/>
    </source>
</evidence>
<evidence type="ECO:0000313" key="5">
    <source>
        <dbReference type="Ensembl" id="ENSPNYP00000011677.1"/>
    </source>
</evidence>
<name>A0A3B4FMD3_9CICH</name>
<keyword evidence="1 3" id="KW-0420">Kringle</keyword>
<protein>
    <recommendedName>
        <fullName evidence="4">Kringle domain-containing protein</fullName>
    </recommendedName>
</protein>
<dbReference type="InterPro" id="IPR013806">
    <property type="entry name" value="Kringle-like"/>
</dbReference>
<dbReference type="PANTHER" id="PTHR24261:SF13">
    <property type="entry name" value="PLASMINOGEN"/>
    <property type="match status" value="1"/>
</dbReference>
<evidence type="ECO:0000259" key="4">
    <source>
        <dbReference type="PROSITE" id="PS50070"/>
    </source>
</evidence>
<dbReference type="Ensembl" id="ENSPNYT00000011957.1">
    <property type="protein sequence ID" value="ENSPNYP00000011677.1"/>
    <property type="gene ID" value="ENSPNYG00000008847.1"/>
</dbReference>
<dbReference type="InterPro" id="IPR000001">
    <property type="entry name" value="Kringle"/>
</dbReference>
<dbReference type="AlphaFoldDB" id="A0A3B4FMD3"/>
<dbReference type="GO" id="GO:0006508">
    <property type="term" value="P:proteolysis"/>
    <property type="evidence" value="ECO:0007669"/>
    <property type="project" value="TreeGrafter"/>
</dbReference>
<dbReference type="CDD" id="cd00108">
    <property type="entry name" value="KR"/>
    <property type="match status" value="1"/>
</dbReference>
<organism evidence="5">
    <name type="scientific">Pundamilia nyererei</name>
    <dbReference type="NCBI Taxonomy" id="303518"/>
    <lineage>
        <taxon>Eukaryota</taxon>
        <taxon>Metazoa</taxon>
        <taxon>Chordata</taxon>
        <taxon>Craniata</taxon>
        <taxon>Vertebrata</taxon>
        <taxon>Euteleostomi</taxon>
        <taxon>Actinopterygii</taxon>
        <taxon>Neopterygii</taxon>
        <taxon>Teleostei</taxon>
        <taxon>Neoteleostei</taxon>
        <taxon>Acanthomorphata</taxon>
        <taxon>Ovalentaria</taxon>
        <taxon>Cichlomorphae</taxon>
        <taxon>Cichliformes</taxon>
        <taxon>Cichlidae</taxon>
        <taxon>African cichlids</taxon>
        <taxon>Pseudocrenilabrinae</taxon>
        <taxon>Haplochromini</taxon>
        <taxon>Pundamilia</taxon>
    </lineage>
</organism>
<accession>A0A3B4FMD3</accession>
<dbReference type="PRINTS" id="PR00018">
    <property type="entry name" value="KRINGLE"/>
</dbReference>
<feature type="disulfide bond" evidence="3">
    <location>
        <begin position="47"/>
        <end position="86"/>
    </location>
</feature>
<dbReference type="InterPro" id="IPR038178">
    <property type="entry name" value="Kringle_sf"/>
</dbReference>
<dbReference type="SMART" id="SM00130">
    <property type="entry name" value="KR"/>
    <property type="match status" value="1"/>
</dbReference>
<dbReference type="SUPFAM" id="SSF57440">
    <property type="entry name" value="Kringle-like"/>
    <property type="match status" value="1"/>
</dbReference>
<evidence type="ECO:0000256" key="2">
    <source>
        <dbReference type="ARBA" id="ARBA00023157"/>
    </source>
</evidence>
<dbReference type="Gene3D" id="2.40.20.10">
    <property type="entry name" value="Plasminogen Kringle 4"/>
    <property type="match status" value="1"/>
</dbReference>
<sequence>MTSLYNPSCLLFSATEPPTIIPEVDCVTNEGLAYRGTIAVTETGKTCQSWSAQTPQIHNRTPQNYPCKGLDNNYCRNPDNERRPWCYTTDPDTQFYTCRRAS</sequence>
<comment type="caution">
    <text evidence="3">Lacks conserved residue(s) required for the propagation of feature annotation.</text>
</comment>
<dbReference type="InterPro" id="IPR050759">
    <property type="entry name" value="Serine_protease_kringle"/>
</dbReference>
<dbReference type="GO" id="GO:0005615">
    <property type="term" value="C:extracellular space"/>
    <property type="evidence" value="ECO:0007669"/>
    <property type="project" value="TreeGrafter"/>
</dbReference>
<feature type="domain" description="Kringle" evidence="4">
    <location>
        <begin position="25"/>
        <end position="102"/>
    </location>
</feature>
<evidence type="ECO:0000256" key="3">
    <source>
        <dbReference type="PROSITE-ProRule" id="PRU00121"/>
    </source>
</evidence>
<dbReference type="GO" id="GO:0004175">
    <property type="term" value="F:endopeptidase activity"/>
    <property type="evidence" value="ECO:0007669"/>
    <property type="project" value="TreeGrafter"/>
</dbReference>
<dbReference type="Pfam" id="PF00051">
    <property type="entry name" value="Kringle"/>
    <property type="match status" value="1"/>
</dbReference>
<feature type="disulfide bond" evidence="3">
    <location>
        <begin position="75"/>
        <end position="98"/>
    </location>
</feature>
<dbReference type="PROSITE" id="PS00021">
    <property type="entry name" value="KRINGLE_1"/>
    <property type="match status" value="1"/>
</dbReference>